<sequence>MKISTGEYPPWSSKDFKHGGFVHHIISEAFKRKGYKVAFIYHKWARSYKEGLLGHVHATAYWMCVAKRKKHFYCSDPLYEEDYVFFHLKSTEFTSWKTLSSLGQYRIGATRGYTYTEAFWDAEKTGRLNIIVNNTDEISFNMLLRNRLDIFVTGSVAGYSLLHKKFPTSFSKQITYNSKPLVSNTQHLLFPKNKASSIRLLEIFNDALKSMKEDGSFEKYYDQLIEGYYEKP</sequence>
<dbReference type="InterPro" id="IPR001638">
    <property type="entry name" value="Solute-binding_3/MltF_N"/>
</dbReference>
<dbReference type="EMBL" id="JAPMOU010000002">
    <property type="protein sequence ID" value="MDE1460771.1"/>
    <property type="molecule type" value="Genomic_DNA"/>
</dbReference>
<reference evidence="4 5" key="1">
    <citation type="submission" date="2022-11" db="EMBL/GenBank/DDBJ databases">
        <title>Spartinivicinus poritis sp. nov., isolated from scleractinian coral Porites lutea.</title>
        <authorList>
            <person name="Zhang G."/>
            <person name="Cai L."/>
            <person name="Wei Q."/>
        </authorList>
    </citation>
    <scope>NUCLEOTIDE SEQUENCE [LARGE SCALE GENOMIC DNA]</scope>
    <source>
        <strain evidence="4 5">A2-2</strain>
    </source>
</reference>
<accession>A0ABT5U468</accession>
<keyword evidence="2" id="KW-0732">Signal</keyword>
<dbReference type="Proteomes" id="UP001528823">
    <property type="component" value="Unassembled WGS sequence"/>
</dbReference>
<dbReference type="SUPFAM" id="SSF53850">
    <property type="entry name" value="Periplasmic binding protein-like II"/>
    <property type="match status" value="1"/>
</dbReference>
<gene>
    <name evidence="4" type="ORF">ORQ98_02200</name>
</gene>
<protein>
    <submittedName>
        <fullName evidence="4">Transporter substrate-binding domain-containing protein</fullName>
    </submittedName>
</protein>
<evidence type="ECO:0000256" key="2">
    <source>
        <dbReference type="ARBA" id="ARBA00022729"/>
    </source>
</evidence>
<feature type="domain" description="Solute-binding protein family 3/N-terminal" evidence="3">
    <location>
        <begin position="6"/>
        <end position="223"/>
    </location>
</feature>
<dbReference type="PANTHER" id="PTHR35936">
    <property type="entry name" value="MEMBRANE-BOUND LYTIC MUREIN TRANSGLYCOSYLASE F"/>
    <property type="match status" value="1"/>
</dbReference>
<organism evidence="4 5">
    <name type="scientific">Spartinivicinus poritis</name>
    <dbReference type="NCBI Taxonomy" id="2994640"/>
    <lineage>
        <taxon>Bacteria</taxon>
        <taxon>Pseudomonadati</taxon>
        <taxon>Pseudomonadota</taxon>
        <taxon>Gammaproteobacteria</taxon>
        <taxon>Oceanospirillales</taxon>
        <taxon>Zooshikellaceae</taxon>
        <taxon>Spartinivicinus</taxon>
    </lineage>
</organism>
<evidence type="ECO:0000256" key="1">
    <source>
        <dbReference type="ARBA" id="ARBA00010333"/>
    </source>
</evidence>
<dbReference type="Gene3D" id="3.40.190.10">
    <property type="entry name" value="Periplasmic binding protein-like II"/>
    <property type="match status" value="2"/>
</dbReference>
<comment type="similarity">
    <text evidence="1">Belongs to the bacterial solute-binding protein 3 family.</text>
</comment>
<name>A0ABT5U468_9GAMM</name>
<keyword evidence="5" id="KW-1185">Reference proteome</keyword>
<evidence type="ECO:0000259" key="3">
    <source>
        <dbReference type="Pfam" id="PF00497"/>
    </source>
</evidence>
<dbReference type="PANTHER" id="PTHR35936:SF25">
    <property type="entry name" value="ABC TRANSPORTER SUBSTRATE-BINDING PROTEIN"/>
    <property type="match status" value="1"/>
</dbReference>
<dbReference type="RefSeq" id="WP_274687142.1">
    <property type="nucleotide sequence ID" value="NZ_JAPMOU010000002.1"/>
</dbReference>
<comment type="caution">
    <text evidence="4">The sequence shown here is derived from an EMBL/GenBank/DDBJ whole genome shotgun (WGS) entry which is preliminary data.</text>
</comment>
<evidence type="ECO:0000313" key="5">
    <source>
        <dbReference type="Proteomes" id="UP001528823"/>
    </source>
</evidence>
<proteinExistence type="inferred from homology"/>
<evidence type="ECO:0000313" key="4">
    <source>
        <dbReference type="EMBL" id="MDE1460771.1"/>
    </source>
</evidence>
<dbReference type="Pfam" id="PF00497">
    <property type="entry name" value="SBP_bac_3"/>
    <property type="match status" value="1"/>
</dbReference>